<proteinExistence type="predicted"/>
<accession>A0A812DWK6</accession>
<evidence type="ECO:0000313" key="3">
    <source>
        <dbReference type="EMBL" id="CAE1312575.1"/>
    </source>
</evidence>
<sequence length="198" mass="22343">MYDVSHSGIIISASSIYLSISFSAISLKDIADRGSPQPPLVSDGKVNPEAITDTDAGVPNKRGYQGLCLRRTANQRYIAYPCWRTGSNFSFLLSFFLSFFFLSYFLFIALSLLHFLLFCLTFPFFHSLFHSLSLSLSVAFSIALSFTTLYLQISLYLRLCSFSANDDIFKSVGHCRLTKCFPTFYSFSLSLSLFVIFF</sequence>
<gene>
    <name evidence="3" type="ORF">SPHA_63827</name>
</gene>
<organism evidence="3 4">
    <name type="scientific">Acanthosepion pharaonis</name>
    <name type="common">Pharaoh cuttlefish</name>
    <name type="synonym">Sepia pharaonis</name>
    <dbReference type="NCBI Taxonomy" id="158019"/>
    <lineage>
        <taxon>Eukaryota</taxon>
        <taxon>Metazoa</taxon>
        <taxon>Spiralia</taxon>
        <taxon>Lophotrochozoa</taxon>
        <taxon>Mollusca</taxon>
        <taxon>Cephalopoda</taxon>
        <taxon>Coleoidea</taxon>
        <taxon>Decapodiformes</taxon>
        <taxon>Sepiida</taxon>
        <taxon>Sepiina</taxon>
        <taxon>Sepiidae</taxon>
        <taxon>Acanthosepion</taxon>
    </lineage>
</organism>
<evidence type="ECO:0000256" key="1">
    <source>
        <dbReference type="SAM" id="MobiDB-lite"/>
    </source>
</evidence>
<feature type="transmembrane region" description="Helical" evidence="2">
    <location>
        <begin position="180"/>
        <end position="197"/>
    </location>
</feature>
<dbReference type="OrthoDB" id="6119812at2759"/>
<evidence type="ECO:0000256" key="2">
    <source>
        <dbReference type="SAM" id="Phobius"/>
    </source>
</evidence>
<keyword evidence="4" id="KW-1185">Reference proteome</keyword>
<protein>
    <submittedName>
        <fullName evidence="3">Uncharacterized protein</fullName>
    </submittedName>
</protein>
<dbReference type="AlphaFoldDB" id="A0A812DWK6"/>
<keyword evidence="2" id="KW-0812">Transmembrane</keyword>
<dbReference type="Proteomes" id="UP000597762">
    <property type="component" value="Unassembled WGS sequence"/>
</dbReference>
<feature type="transmembrane region" description="Helical" evidence="2">
    <location>
        <begin position="136"/>
        <end position="159"/>
    </location>
</feature>
<comment type="caution">
    <text evidence="3">The sequence shown here is derived from an EMBL/GenBank/DDBJ whole genome shotgun (WGS) entry which is preliminary data.</text>
</comment>
<feature type="transmembrane region" description="Helical" evidence="2">
    <location>
        <begin position="6"/>
        <end position="27"/>
    </location>
</feature>
<keyword evidence="2" id="KW-1133">Transmembrane helix</keyword>
<evidence type="ECO:0000313" key="4">
    <source>
        <dbReference type="Proteomes" id="UP000597762"/>
    </source>
</evidence>
<reference evidence="3" key="1">
    <citation type="submission" date="2021-01" db="EMBL/GenBank/DDBJ databases">
        <authorList>
            <person name="Li R."/>
            <person name="Bekaert M."/>
        </authorList>
    </citation>
    <scope>NUCLEOTIDE SEQUENCE</scope>
    <source>
        <strain evidence="3">Farmed</strain>
    </source>
</reference>
<dbReference type="EMBL" id="CAHIKZ030004581">
    <property type="protein sequence ID" value="CAE1312575.1"/>
    <property type="molecule type" value="Genomic_DNA"/>
</dbReference>
<feature type="transmembrane region" description="Helical" evidence="2">
    <location>
        <begin position="91"/>
        <end position="124"/>
    </location>
</feature>
<name>A0A812DWK6_ACAPH</name>
<feature type="region of interest" description="Disordered" evidence="1">
    <location>
        <begin position="36"/>
        <end position="58"/>
    </location>
</feature>
<keyword evidence="2" id="KW-0472">Membrane</keyword>